<feature type="repeat" description="WD" evidence="5">
    <location>
        <begin position="188"/>
        <end position="230"/>
    </location>
</feature>
<dbReference type="Gene3D" id="2.130.10.10">
    <property type="entry name" value="YVTN repeat-like/Quinoprotein amine dehydrogenase"/>
    <property type="match status" value="1"/>
</dbReference>
<dbReference type="Proteomes" id="UP001497444">
    <property type="component" value="Chromosome 1"/>
</dbReference>
<keyword evidence="4" id="KW-0807">Transducer</keyword>
<keyword evidence="8" id="KW-1185">Reference proteome</keyword>
<protein>
    <submittedName>
        <fullName evidence="7">Uncharacterized protein</fullName>
    </submittedName>
</protein>
<evidence type="ECO:0000256" key="2">
    <source>
        <dbReference type="ARBA" id="ARBA00022574"/>
    </source>
</evidence>
<dbReference type="PROSITE" id="PS50082">
    <property type="entry name" value="WD_REPEATS_2"/>
    <property type="match status" value="2"/>
</dbReference>
<name>A0ABP0VLW5_9BRYO</name>
<proteinExistence type="inferred from homology"/>
<dbReference type="InterPro" id="IPR016346">
    <property type="entry name" value="G-protein_beta_1-5"/>
</dbReference>
<dbReference type="InterPro" id="IPR001632">
    <property type="entry name" value="WD40_G-protein_beta-like"/>
</dbReference>
<evidence type="ECO:0000256" key="4">
    <source>
        <dbReference type="ARBA" id="ARBA00023224"/>
    </source>
</evidence>
<keyword evidence="3" id="KW-0677">Repeat</keyword>
<feature type="non-terminal residue" evidence="7">
    <location>
        <position position="1"/>
    </location>
</feature>
<evidence type="ECO:0000256" key="1">
    <source>
        <dbReference type="ARBA" id="ARBA00009768"/>
    </source>
</evidence>
<dbReference type="SMART" id="SM00320">
    <property type="entry name" value="WD40"/>
    <property type="match status" value="3"/>
</dbReference>
<accession>A0ABP0VLW5</accession>
<sequence>MRLLLAYADIRQHAPGREGASEHKEGRGDAAHSGGHRKQPWRCPKSESITASRNSKCRSCGNDCENGACSLVRYSRQYGRKPVRLNANKFKCCRTLQGHTGKIYALDWSYLESTQIVSASQDGRPIVWNAVSSQKTHAIRLACAWVITAAFSPAGTAVTCGGLDNVCSIFHLSSLPDKDGNLPVSHTLMGHKGYLSCCRYVPNHEAHILTSSRDQTCILWDAEANKRLHTFGGDSPSGHNVPLILHSVGHENTCSGIAHFSMIKVV</sequence>
<dbReference type="InterPro" id="IPR015943">
    <property type="entry name" value="WD40/YVTN_repeat-like_dom_sf"/>
</dbReference>
<organism evidence="7 8">
    <name type="scientific">Sphagnum jensenii</name>
    <dbReference type="NCBI Taxonomy" id="128206"/>
    <lineage>
        <taxon>Eukaryota</taxon>
        <taxon>Viridiplantae</taxon>
        <taxon>Streptophyta</taxon>
        <taxon>Embryophyta</taxon>
        <taxon>Bryophyta</taxon>
        <taxon>Sphagnophytina</taxon>
        <taxon>Sphagnopsida</taxon>
        <taxon>Sphagnales</taxon>
        <taxon>Sphagnaceae</taxon>
        <taxon>Sphagnum</taxon>
    </lineage>
</organism>
<comment type="similarity">
    <text evidence="1">Belongs to the WD repeat G protein beta family.</text>
</comment>
<dbReference type="EMBL" id="OZ020096">
    <property type="protein sequence ID" value="CAK9255429.1"/>
    <property type="molecule type" value="Genomic_DNA"/>
</dbReference>
<dbReference type="SUPFAM" id="SSF50978">
    <property type="entry name" value="WD40 repeat-like"/>
    <property type="match status" value="1"/>
</dbReference>
<dbReference type="InterPro" id="IPR036322">
    <property type="entry name" value="WD40_repeat_dom_sf"/>
</dbReference>
<evidence type="ECO:0000313" key="7">
    <source>
        <dbReference type="EMBL" id="CAK9255429.1"/>
    </source>
</evidence>
<evidence type="ECO:0000256" key="5">
    <source>
        <dbReference type="PROSITE-ProRule" id="PRU00221"/>
    </source>
</evidence>
<evidence type="ECO:0000256" key="3">
    <source>
        <dbReference type="ARBA" id="ARBA00022737"/>
    </source>
</evidence>
<evidence type="ECO:0000313" key="8">
    <source>
        <dbReference type="Proteomes" id="UP001497444"/>
    </source>
</evidence>
<evidence type="ECO:0000256" key="6">
    <source>
        <dbReference type="SAM" id="MobiDB-lite"/>
    </source>
</evidence>
<dbReference type="Pfam" id="PF25391">
    <property type="entry name" value="WD40_Gbeta"/>
    <property type="match status" value="1"/>
</dbReference>
<dbReference type="PANTHER" id="PTHR19850">
    <property type="entry name" value="GUANINE NUCLEOTIDE-BINDING PROTEIN BETA G PROTEIN BETA"/>
    <property type="match status" value="1"/>
</dbReference>
<dbReference type="PRINTS" id="PR00319">
    <property type="entry name" value="GPROTEINB"/>
</dbReference>
<feature type="non-terminal residue" evidence="7">
    <location>
        <position position="266"/>
    </location>
</feature>
<keyword evidence="2 5" id="KW-0853">WD repeat</keyword>
<feature type="repeat" description="WD" evidence="5">
    <location>
        <begin position="96"/>
        <end position="138"/>
    </location>
</feature>
<feature type="compositionally biased region" description="Basic and acidic residues" evidence="6">
    <location>
        <begin position="14"/>
        <end position="30"/>
    </location>
</feature>
<gene>
    <name evidence="7" type="ORF">CSSPJE1EN1_LOCUS907</name>
</gene>
<dbReference type="InterPro" id="IPR001680">
    <property type="entry name" value="WD40_rpt"/>
</dbReference>
<feature type="region of interest" description="Disordered" evidence="6">
    <location>
        <begin position="14"/>
        <end position="45"/>
    </location>
</feature>
<reference evidence="7 8" key="1">
    <citation type="submission" date="2024-02" db="EMBL/GenBank/DDBJ databases">
        <authorList>
            <consortium name="ELIXIR-Norway"/>
            <consortium name="Elixir Norway"/>
        </authorList>
    </citation>
    <scope>NUCLEOTIDE SEQUENCE [LARGE SCALE GENOMIC DNA]</scope>
</reference>